<keyword evidence="2" id="KW-1185">Reference proteome</keyword>
<reference evidence="1" key="1">
    <citation type="submission" date="2020-03" db="EMBL/GenBank/DDBJ databases">
        <authorList>
            <person name="Weist P."/>
        </authorList>
    </citation>
    <scope>NUCLEOTIDE SEQUENCE</scope>
</reference>
<sequence>MGLDNFTPTSENLKGQLLMVTLAPDLEKPDFSSSTFSHFSNERNAECSLQLIFSRKPPLNQARCPAVMVLSLAHMFLVLEPLYEELIRWIFVTALRSVGLKPLLITWWEVSVKRISGVWTEAELCP</sequence>
<accession>A0A9N7YRP3</accession>
<dbReference type="EMBL" id="CADEAL010001987">
    <property type="protein sequence ID" value="CAB1437106.1"/>
    <property type="molecule type" value="Genomic_DNA"/>
</dbReference>
<protein>
    <submittedName>
        <fullName evidence="1">Uncharacterized protein</fullName>
    </submittedName>
</protein>
<name>A0A9N7YRP3_PLEPL</name>
<organism evidence="1 2">
    <name type="scientific">Pleuronectes platessa</name>
    <name type="common">European plaice</name>
    <dbReference type="NCBI Taxonomy" id="8262"/>
    <lineage>
        <taxon>Eukaryota</taxon>
        <taxon>Metazoa</taxon>
        <taxon>Chordata</taxon>
        <taxon>Craniata</taxon>
        <taxon>Vertebrata</taxon>
        <taxon>Euteleostomi</taxon>
        <taxon>Actinopterygii</taxon>
        <taxon>Neopterygii</taxon>
        <taxon>Teleostei</taxon>
        <taxon>Neoteleostei</taxon>
        <taxon>Acanthomorphata</taxon>
        <taxon>Carangaria</taxon>
        <taxon>Pleuronectiformes</taxon>
        <taxon>Pleuronectoidei</taxon>
        <taxon>Pleuronectidae</taxon>
        <taxon>Pleuronectes</taxon>
    </lineage>
</organism>
<evidence type="ECO:0000313" key="1">
    <source>
        <dbReference type="EMBL" id="CAB1437106.1"/>
    </source>
</evidence>
<comment type="caution">
    <text evidence="1">The sequence shown here is derived from an EMBL/GenBank/DDBJ whole genome shotgun (WGS) entry which is preliminary data.</text>
</comment>
<evidence type="ECO:0000313" key="2">
    <source>
        <dbReference type="Proteomes" id="UP001153269"/>
    </source>
</evidence>
<dbReference type="AlphaFoldDB" id="A0A9N7YRP3"/>
<dbReference type="Proteomes" id="UP001153269">
    <property type="component" value="Unassembled WGS sequence"/>
</dbReference>
<gene>
    <name evidence="1" type="ORF">PLEPLA_LOCUS25139</name>
</gene>
<proteinExistence type="predicted"/>